<evidence type="ECO:0000256" key="1">
    <source>
        <dbReference type="SAM" id="MobiDB-lite"/>
    </source>
</evidence>
<protein>
    <submittedName>
        <fullName evidence="2">Uncharacterized protein</fullName>
    </submittedName>
</protein>
<organism evidence="2 3">
    <name type="scientific">Phytophthora pseudosyringae</name>
    <dbReference type="NCBI Taxonomy" id="221518"/>
    <lineage>
        <taxon>Eukaryota</taxon>
        <taxon>Sar</taxon>
        <taxon>Stramenopiles</taxon>
        <taxon>Oomycota</taxon>
        <taxon>Peronosporomycetes</taxon>
        <taxon>Peronosporales</taxon>
        <taxon>Peronosporaceae</taxon>
        <taxon>Phytophthora</taxon>
    </lineage>
</organism>
<gene>
    <name evidence="2" type="ORF">PHYPSEUDO_011745</name>
</gene>
<feature type="compositionally biased region" description="Acidic residues" evidence="1">
    <location>
        <begin position="137"/>
        <end position="157"/>
    </location>
</feature>
<evidence type="ECO:0000313" key="2">
    <source>
        <dbReference type="EMBL" id="KAG7377384.1"/>
    </source>
</evidence>
<keyword evidence="3" id="KW-1185">Reference proteome</keyword>
<comment type="caution">
    <text evidence="2">The sequence shown here is derived from an EMBL/GenBank/DDBJ whole genome shotgun (WGS) entry which is preliminary data.</text>
</comment>
<feature type="region of interest" description="Disordered" evidence="1">
    <location>
        <begin position="1"/>
        <end position="204"/>
    </location>
</feature>
<reference evidence="2" key="1">
    <citation type="submission" date="2021-02" db="EMBL/GenBank/DDBJ databases">
        <authorList>
            <person name="Palmer J.M."/>
        </authorList>
    </citation>
    <scope>NUCLEOTIDE SEQUENCE</scope>
    <source>
        <strain evidence="2">SCRP734</strain>
    </source>
</reference>
<dbReference type="AlphaFoldDB" id="A0A8T1VCY0"/>
<dbReference type="EMBL" id="JAGDFM010000534">
    <property type="protein sequence ID" value="KAG7377384.1"/>
    <property type="molecule type" value="Genomic_DNA"/>
</dbReference>
<dbReference type="OrthoDB" id="141470at2759"/>
<dbReference type="Proteomes" id="UP000694044">
    <property type="component" value="Unassembled WGS sequence"/>
</dbReference>
<feature type="compositionally biased region" description="Polar residues" evidence="1">
    <location>
        <begin position="161"/>
        <end position="171"/>
    </location>
</feature>
<evidence type="ECO:0000313" key="3">
    <source>
        <dbReference type="Proteomes" id="UP000694044"/>
    </source>
</evidence>
<feature type="compositionally biased region" description="Basic and acidic residues" evidence="1">
    <location>
        <begin position="96"/>
        <end position="105"/>
    </location>
</feature>
<sequence length="226" mass="23161">MHTADPASPPQVAASATTGDPPGGDKPKAQPAPSAKKPKSTKAESRRRKPHEVQVPGPVHDPGVDSDHEDSEITGVTMITGSDDESADQAPGAEAAEPKRSEDATAAKPTQAKPVPPPPVDPAAKPTTQIASQDASADVDYDPASESDLFPEEESEADPTTPASPQLTESQRAVHPGSPPTPRSAAAVKRAQASNTTIAPPALPKQALIITNAGVDEGIDPTLLRS</sequence>
<name>A0A8T1VCY0_9STRA</name>
<feature type="compositionally biased region" description="Basic residues" evidence="1">
    <location>
        <begin position="36"/>
        <end position="50"/>
    </location>
</feature>
<proteinExistence type="predicted"/>
<accession>A0A8T1VCY0</accession>